<dbReference type="CDD" id="cd00564">
    <property type="entry name" value="TMP_TenI"/>
    <property type="match status" value="1"/>
</dbReference>
<comment type="pathway">
    <text evidence="1">Cofactor biosynthesis; thiamine diphosphate biosynthesis.</text>
</comment>
<organism evidence="4">
    <name type="scientific">marine sediment metagenome</name>
    <dbReference type="NCBI Taxonomy" id="412755"/>
    <lineage>
        <taxon>unclassified sequences</taxon>
        <taxon>metagenomes</taxon>
        <taxon>ecological metagenomes</taxon>
    </lineage>
</organism>
<dbReference type="GO" id="GO:0009228">
    <property type="term" value="P:thiamine biosynthetic process"/>
    <property type="evidence" value="ECO:0007669"/>
    <property type="project" value="UniProtKB-KW"/>
</dbReference>
<dbReference type="SUPFAM" id="SSF51391">
    <property type="entry name" value="Thiamin phosphate synthase"/>
    <property type="match status" value="1"/>
</dbReference>
<dbReference type="PANTHER" id="PTHR20857">
    <property type="entry name" value="THIAMINE-PHOSPHATE PYROPHOSPHORYLASE"/>
    <property type="match status" value="1"/>
</dbReference>
<dbReference type="Pfam" id="PF02581">
    <property type="entry name" value="TMP-TENI"/>
    <property type="match status" value="1"/>
</dbReference>
<keyword evidence="2" id="KW-0784">Thiamine biosynthesis</keyword>
<feature type="domain" description="Thiamine phosphate synthase/TenI" evidence="3">
    <location>
        <begin position="37"/>
        <end position="209"/>
    </location>
</feature>
<protein>
    <recommendedName>
        <fullName evidence="3">Thiamine phosphate synthase/TenI domain-containing protein</fullName>
    </recommendedName>
</protein>
<evidence type="ECO:0000256" key="1">
    <source>
        <dbReference type="ARBA" id="ARBA00004948"/>
    </source>
</evidence>
<evidence type="ECO:0000313" key="4">
    <source>
        <dbReference type="EMBL" id="KKO00130.1"/>
    </source>
</evidence>
<name>A0A0F9V819_9ZZZZ</name>
<proteinExistence type="predicted"/>
<dbReference type="Gene3D" id="3.20.20.70">
    <property type="entry name" value="Aldolase class I"/>
    <property type="match status" value="1"/>
</dbReference>
<dbReference type="InterPro" id="IPR022998">
    <property type="entry name" value="ThiamineP_synth_TenI"/>
</dbReference>
<dbReference type="GO" id="GO:0005737">
    <property type="term" value="C:cytoplasm"/>
    <property type="evidence" value="ECO:0007669"/>
    <property type="project" value="TreeGrafter"/>
</dbReference>
<dbReference type="InterPro" id="IPR036206">
    <property type="entry name" value="ThiamineP_synth_sf"/>
</dbReference>
<reference evidence="4" key="1">
    <citation type="journal article" date="2015" name="Nature">
        <title>Complex archaea that bridge the gap between prokaryotes and eukaryotes.</title>
        <authorList>
            <person name="Spang A."/>
            <person name="Saw J.H."/>
            <person name="Jorgensen S.L."/>
            <person name="Zaremba-Niedzwiedzka K."/>
            <person name="Martijn J."/>
            <person name="Lind A.E."/>
            <person name="van Eijk R."/>
            <person name="Schleper C."/>
            <person name="Guy L."/>
            <person name="Ettema T.J."/>
        </authorList>
    </citation>
    <scope>NUCLEOTIDE SEQUENCE</scope>
</reference>
<gene>
    <name evidence="4" type="ORF">LCGC14_0128960</name>
</gene>
<accession>A0A0F9V819</accession>
<evidence type="ECO:0000256" key="2">
    <source>
        <dbReference type="ARBA" id="ARBA00022977"/>
    </source>
</evidence>
<dbReference type="AlphaFoldDB" id="A0A0F9V819"/>
<comment type="caution">
    <text evidence="4">The sequence shown here is derived from an EMBL/GenBank/DDBJ whole genome shotgun (WGS) entry which is preliminary data.</text>
</comment>
<evidence type="ECO:0000259" key="3">
    <source>
        <dbReference type="Pfam" id="PF02581"/>
    </source>
</evidence>
<dbReference type="GO" id="GO:0004789">
    <property type="term" value="F:thiamine-phosphate diphosphorylase activity"/>
    <property type="evidence" value="ECO:0007669"/>
    <property type="project" value="TreeGrafter"/>
</dbReference>
<dbReference type="EMBL" id="LAZR01000042">
    <property type="protein sequence ID" value="KKO00130.1"/>
    <property type="molecule type" value="Genomic_DNA"/>
</dbReference>
<dbReference type="PANTHER" id="PTHR20857:SF15">
    <property type="entry name" value="THIAMINE-PHOSPHATE SYNTHASE"/>
    <property type="match status" value="1"/>
</dbReference>
<dbReference type="InterPro" id="IPR013785">
    <property type="entry name" value="Aldolase_TIM"/>
</dbReference>
<sequence>MYLYIRNFTNSNTTTFTFEHMDMIIPKLHYIPKGNSPKEVLENIQKACTSGIELVQLGLEDVSEKKFLKIAEEAREITSHFQTRLIIENQYKIAHTIKADGVVLNKTAASPTEVRKLLYTWQMVGGTANTLQDAETLLTKEVDYISLGPFKATTNEEDSSPVLGLNGYTLLVEALKTETPIIAFGGISTADVKGLLETGVSGIAVSEEITSNFDSIKTFHQLLEASSTAEQRHTFE</sequence>